<reference evidence="12 13" key="1">
    <citation type="submission" date="2019-08" db="EMBL/GenBank/DDBJ databases">
        <title>In-depth cultivation of the pig gut microbiome towards novel bacterial diversity and tailored functional studies.</title>
        <authorList>
            <person name="Wylensek D."/>
            <person name="Hitch T.C.A."/>
            <person name="Clavel T."/>
        </authorList>
    </citation>
    <scope>NUCLEOTIDE SEQUENCE [LARGE SCALE GENOMIC DNA]</scope>
    <source>
        <strain evidence="12 13">WCA-SAB-591-4A-A</strain>
    </source>
</reference>
<dbReference type="SUPFAM" id="SSF52172">
    <property type="entry name" value="CheY-like"/>
    <property type="match status" value="1"/>
</dbReference>
<keyword evidence="3" id="KW-0902">Two-component regulatory system</keyword>
<feature type="domain" description="OmpR/PhoB-type" evidence="11">
    <location>
        <begin position="124"/>
        <end position="222"/>
    </location>
</feature>
<dbReference type="InterPro" id="IPR039420">
    <property type="entry name" value="WalR-like"/>
</dbReference>
<protein>
    <recommendedName>
        <fullName evidence="1">Stage 0 sporulation protein A homolog</fullName>
    </recommendedName>
</protein>
<dbReference type="PANTHER" id="PTHR48111:SF22">
    <property type="entry name" value="REGULATOR OF RPOS"/>
    <property type="match status" value="1"/>
</dbReference>
<evidence type="ECO:0000256" key="5">
    <source>
        <dbReference type="ARBA" id="ARBA00023125"/>
    </source>
</evidence>
<dbReference type="SMART" id="SM00862">
    <property type="entry name" value="Trans_reg_C"/>
    <property type="match status" value="1"/>
</dbReference>
<dbReference type="InterPro" id="IPR001789">
    <property type="entry name" value="Sig_transdc_resp-reg_receiver"/>
</dbReference>
<evidence type="ECO:0000256" key="7">
    <source>
        <dbReference type="ARBA" id="ARBA00024867"/>
    </source>
</evidence>
<accession>A0A6N7WZW5</accession>
<feature type="domain" description="Response regulatory" evidence="10">
    <location>
        <begin position="2"/>
        <end position="116"/>
    </location>
</feature>
<evidence type="ECO:0000256" key="2">
    <source>
        <dbReference type="ARBA" id="ARBA00022553"/>
    </source>
</evidence>
<dbReference type="Proteomes" id="UP000440713">
    <property type="component" value="Unassembled WGS sequence"/>
</dbReference>
<evidence type="ECO:0000259" key="10">
    <source>
        <dbReference type="PROSITE" id="PS50110"/>
    </source>
</evidence>
<dbReference type="AlphaFoldDB" id="A0A6N7WZW5"/>
<dbReference type="InterPro" id="IPR011006">
    <property type="entry name" value="CheY-like_superfamily"/>
</dbReference>
<proteinExistence type="predicted"/>
<dbReference type="GO" id="GO:0006355">
    <property type="term" value="P:regulation of DNA-templated transcription"/>
    <property type="evidence" value="ECO:0007669"/>
    <property type="project" value="InterPro"/>
</dbReference>
<feature type="modified residue" description="4-aspartylphosphate" evidence="8">
    <location>
        <position position="51"/>
    </location>
</feature>
<dbReference type="EMBL" id="VUNE01000002">
    <property type="protein sequence ID" value="MST62348.1"/>
    <property type="molecule type" value="Genomic_DNA"/>
</dbReference>
<dbReference type="Pfam" id="PF00486">
    <property type="entry name" value="Trans_reg_C"/>
    <property type="match status" value="1"/>
</dbReference>
<dbReference type="FunFam" id="1.10.10.10:FF:000005">
    <property type="entry name" value="Two-component system response regulator"/>
    <property type="match status" value="1"/>
</dbReference>
<evidence type="ECO:0000256" key="6">
    <source>
        <dbReference type="ARBA" id="ARBA00023163"/>
    </source>
</evidence>
<keyword evidence="5 9" id="KW-0238">DNA-binding</keyword>
<dbReference type="Pfam" id="PF00072">
    <property type="entry name" value="Response_reg"/>
    <property type="match status" value="1"/>
</dbReference>
<dbReference type="CDD" id="cd00383">
    <property type="entry name" value="trans_reg_C"/>
    <property type="match status" value="1"/>
</dbReference>
<keyword evidence="13" id="KW-1185">Reference proteome</keyword>
<keyword evidence="6" id="KW-0804">Transcription</keyword>
<organism evidence="12 13">
    <name type="scientific">Peptostreptococcus porci</name>
    <dbReference type="NCBI Taxonomy" id="2652282"/>
    <lineage>
        <taxon>Bacteria</taxon>
        <taxon>Bacillati</taxon>
        <taxon>Bacillota</taxon>
        <taxon>Clostridia</taxon>
        <taxon>Peptostreptococcales</taxon>
        <taxon>Peptostreptococcaceae</taxon>
        <taxon>Peptostreptococcus</taxon>
    </lineage>
</organism>
<dbReference type="Gene3D" id="1.10.10.10">
    <property type="entry name" value="Winged helix-like DNA-binding domain superfamily/Winged helix DNA-binding domain"/>
    <property type="match status" value="1"/>
</dbReference>
<comment type="function">
    <text evidence="7">May play the central regulatory role in sporulation. It may be an element of the effector pathway responsible for the activation of sporulation genes in response to nutritional stress. Spo0A may act in concert with spo0H (a sigma factor) to control the expression of some genes that are critical to the sporulation process.</text>
</comment>
<evidence type="ECO:0000256" key="3">
    <source>
        <dbReference type="ARBA" id="ARBA00023012"/>
    </source>
</evidence>
<dbReference type="PANTHER" id="PTHR48111">
    <property type="entry name" value="REGULATOR OF RPOS"/>
    <property type="match status" value="1"/>
</dbReference>
<dbReference type="PROSITE" id="PS50110">
    <property type="entry name" value="RESPONSE_REGULATORY"/>
    <property type="match status" value="1"/>
</dbReference>
<keyword evidence="4" id="KW-0805">Transcription regulation</keyword>
<dbReference type="GO" id="GO:0032993">
    <property type="term" value="C:protein-DNA complex"/>
    <property type="evidence" value="ECO:0007669"/>
    <property type="project" value="TreeGrafter"/>
</dbReference>
<evidence type="ECO:0000259" key="11">
    <source>
        <dbReference type="PROSITE" id="PS51755"/>
    </source>
</evidence>
<keyword evidence="2 8" id="KW-0597">Phosphoprotein</keyword>
<dbReference type="PROSITE" id="PS51755">
    <property type="entry name" value="OMPR_PHOB"/>
    <property type="match status" value="1"/>
</dbReference>
<evidence type="ECO:0000256" key="8">
    <source>
        <dbReference type="PROSITE-ProRule" id="PRU00169"/>
    </source>
</evidence>
<dbReference type="GO" id="GO:0000156">
    <property type="term" value="F:phosphorelay response regulator activity"/>
    <property type="evidence" value="ECO:0007669"/>
    <property type="project" value="TreeGrafter"/>
</dbReference>
<sequence length="222" mass="25258">MKVLIVESEKRLNNVINRYLKNEGYGVDSAFDGEEALDYLEVGSYDAIITDMRISKINGYQLVKNMRDNNINTPILMLSSRDSIEDKVRGLNIGADDVIVKPFEFEELIARIRAIVRRQYGNTSNVLSVKNISLDMSEKSVKKGNKAIELTGKEYEVFEYLMQNKGKVISKEQILEHLWGFDYLGGSNIVEVLVKNIRKKISPNDSTSIIQTKRGLGYVIRD</sequence>
<evidence type="ECO:0000313" key="12">
    <source>
        <dbReference type="EMBL" id="MST62348.1"/>
    </source>
</evidence>
<dbReference type="InterPro" id="IPR036388">
    <property type="entry name" value="WH-like_DNA-bd_sf"/>
</dbReference>
<gene>
    <name evidence="12" type="ORF">FYJ71_05070</name>
</gene>
<evidence type="ECO:0000256" key="9">
    <source>
        <dbReference type="PROSITE-ProRule" id="PRU01091"/>
    </source>
</evidence>
<dbReference type="Gene3D" id="6.10.250.690">
    <property type="match status" value="1"/>
</dbReference>
<feature type="DNA-binding region" description="OmpR/PhoB-type" evidence="9">
    <location>
        <begin position="124"/>
        <end position="222"/>
    </location>
</feature>
<dbReference type="SMART" id="SM00448">
    <property type="entry name" value="REC"/>
    <property type="match status" value="1"/>
</dbReference>
<dbReference type="Gene3D" id="3.40.50.2300">
    <property type="match status" value="1"/>
</dbReference>
<evidence type="ECO:0000256" key="4">
    <source>
        <dbReference type="ARBA" id="ARBA00023015"/>
    </source>
</evidence>
<dbReference type="GO" id="GO:0005829">
    <property type="term" value="C:cytosol"/>
    <property type="evidence" value="ECO:0007669"/>
    <property type="project" value="TreeGrafter"/>
</dbReference>
<name>A0A6N7WZW5_9FIRM</name>
<dbReference type="RefSeq" id="WP_154537741.1">
    <property type="nucleotide sequence ID" value="NZ_VUNE01000002.1"/>
</dbReference>
<dbReference type="InterPro" id="IPR001867">
    <property type="entry name" value="OmpR/PhoB-type_DNA-bd"/>
</dbReference>
<dbReference type="GO" id="GO:0000976">
    <property type="term" value="F:transcription cis-regulatory region binding"/>
    <property type="evidence" value="ECO:0007669"/>
    <property type="project" value="TreeGrafter"/>
</dbReference>
<evidence type="ECO:0000256" key="1">
    <source>
        <dbReference type="ARBA" id="ARBA00018672"/>
    </source>
</evidence>
<evidence type="ECO:0000313" key="13">
    <source>
        <dbReference type="Proteomes" id="UP000440713"/>
    </source>
</evidence>
<comment type="caution">
    <text evidence="12">The sequence shown here is derived from an EMBL/GenBank/DDBJ whole genome shotgun (WGS) entry which is preliminary data.</text>
</comment>